<accession>A0A9X1F5B3</accession>
<dbReference type="RefSeq" id="WP_218405608.1">
    <property type="nucleotide sequence ID" value="NZ_JAGSPC010000003.1"/>
</dbReference>
<dbReference type="AlphaFoldDB" id="A0A9X1F5B3"/>
<dbReference type="EMBL" id="JAGSPC010000003">
    <property type="protein sequence ID" value="MBV7260226.1"/>
    <property type="molecule type" value="Genomic_DNA"/>
</dbReference>
<dbReference type="InterPro" id="IPR055132">
    <property type="entry name" value="RNase_J_b_CASP"/>
</dbReference>
<comment type="caution">
    <text evidence="2">The sequence shown here is derived from an EMBL/GenBank/DDBJ whole genome shotgun (WGS) entry which is preliminary data.</text>
</comment>
<gene>
    <name evidence="2" type="ORF">KCG46_11660</name>
</gene>
<feature type="domain" description="Metallo-beta-lactamase" evidence="1">
    <location>
        <begin position="23"/>
        <end position="219"/>
    </location>
</feature>
<organism evidence="2 3">
    <name type="scientific">Erythrobacter crassostreae</name>
    <dbReference type="NCBI Taxonomy" id="2828328"/>
    <lineage>
        <taxon>Bacteria</taxon>
        <taxon>Pseudomonadati</taxon>
        <taxon>Pseudomonadota</taxon>
        <taxon>Alphaproteobacteria</taxon>
        <taxon>Sphingomonadales</taxon>
        <taxon>Erythrobacteraceae</taxon>
        <taxon>Erythrobacter/Porphyrobacter group</taxon>
        <taxon>Erythrobacter</taxon>
    </lineage>
</organism>
<protein>
    <submittedName>
        <fullName evidence="2">Ribonuclease J</fullName>
    </submittedName>
</protein>
<dbReference type="Pfam" id="PF22505">
    <property type="entry name" value="RNase_J_b_CASP"/>
    <property type="match status" value="1"/>
</dbReference>
<reference evidence="2" key="1">
    <citation type="submission" date="2021-04" db="EMBL/GenBank/DDBJ databases">
        <authorList>
            <person name="Pira H."/>
            <person name="Risdian C."/>
            <person name="Wink J."/>
        </authorList>
    </citation>
    <scope>NUCLEOTIDE SEQUENCE</scope>
    <source>
        <strain evidence="2">WH158</strain>
    </source>
</reference>
<keyword evidence="3" id="KW-1185">Reference proteome</keyword>
<dbReference type="Pfam" id="PF00753">
    <property type="entry name" value="Lactamase_B"/>
    <property type="match status" value="1"/>
</dbReference>
<proteinExistence type="predicted"/>
<evidence type="ECO:0000259" key="1">
    <source>
        <dbReference type="SMART" id="SM00849"/>
    </source>
</evidence>
<name>A0A9X1F5B3_9SPHN</name>
<dbReference type="Pfam" id="PF07521">
    <property type="entry name" value="RMMBL"/>
    <property type="match status" value="1"/>
</dbReference>
<evidence type="ECO:0000313" key="2">
    <source>
        <dbReference type="EMBL" id="MBV7260226.1"/>
    </source>
</evidence>
<dbReference type="Proteomes" id="UP001138681">
    <property type="component" value="Unassembled WGS sequence"/>
</dbReference>
<dbReference type="CDD" id="cd07714">
    <property type="entry name" value="RNaseJ_MBL-fold"/>
    <property type="match status" value="1"/>
</dbReference>
<dbReference type="PANTHER" id="PTHR43694:SF1">
    <property type="entry name" value="RIBONUCLEASE J"/>
    <property type="match status" value="1"/>
</dbReference>
<sequence>MKNNFTPENELLFLALGGSGEIGMNVNLYGCDGKWLMVDLGMTFSGNEYPGVDLVFADLEFIEERTRDLLGIVLTHAHEDHIGAVPYFAGELGVPLYATPFTADLVARKLEEAGLLGKVELNIIEEDHGQIDIGPFSVTYLPLAHSIAEGNALLIDTPYGKVFHTGDWKLDEEPIIGEPTTEEELRAIGDDGVHTLVCDSTNVFNPNPSGSEGAVHTGLMEEVAKHAGKRVLVTTFASNVARLQTLGEVARENGRQLCVAGRSLDRIIEVAQDNGYLENFPQTVDFNTAMNLPRGEVMILATGGQGEPRAALSRIADDNHRLSLSSGDVVLFSSRQIPGNEISIGKIQNMLAAKGVTMVTDRQSMIHVSGHPGRPELEALYEWLRPEVLVPVHGEIRHMREQAKVGKEAGIPHNVVQSNGDIVRLAPGDPGRLAQVRNGRLVLDGDIIAPADGEAITMRRRISGEGVMVVVLLRGEKPAIEAVGLPLDEDLPEFIEETQEDILKAIGKLKGRDAQDPAAVHEAARLAARRAARRWAGKSPQVRVIMPGLVREGSR</sequence>
<dbReference type="InterPro" id="IPR011108">
    <property type="entry name" value="RMMBL"/>
</dbReference>
<dbReference type="SMART" id="SM00849">
    <property type="entry name" value="Lactamase_B"/>
    <property type="match status" value="1"/>
</dbReference>
<dbReference type="PANTHER" id="PTHR43694">
    <property type="entry name" value="RIBONUCLEASE J"/>
    <property type="match status" value="1"/>
</dbReference>
<dbReference type="InterPro" id="IPR001279">
    <property type="entry name" value="Metallo-B-lactamas"/>
</dbReference>
<evidence type="ECO:0000313" key="3">
    <source>
        <dbReference type="Proteomes" id="UP001138681"/>
    </source>
</evidence>